<feature type="transmembrane region" description="Helical" evidence="11">
    <location>
        <begin position="31"/>
        <end position="54"/>
    </location>
</feature>
<comment type="subcellular location">
    <subcellularLocation>
        <location evidence="1">Cell inner membrane</location>
    </subcellularLocation>
</comment>
<evidence type="ECO:0000256" key="7">
    <source>
        <dbReference type="ARBA" id="ARBA00022692"/>
    </source>
</evidence>
<evidence type="ECO:0000256" key="8">
    <source>
        <dbReference type="ARBA" id="ARBA00022927"/>
    </source>
</evidence>
<dbReference type="InterPro" id="IPR022792">
    <property type="entry name" value="T2SS_protein-GspN"/>
</dbReference>
<dbReference type="GO" id="GO:0005886">
    <property type="term" value="C:plasma membrane"/>
    <property type="evidence" value="ECO:0007669"/>
    <property type="project" value="UniProtKB-SubCell"/>
</dbReference>
<protein>
    <recommendedName>
        <fullName evidence="3">Type II secretion system protein N</fullName>
    </recommendedName>
    <alternativeName>
        <fullName evidence="10">General secretion pathway protein N</fullName>
    </alternativeName>
</protein>
<reference evidence="12 13" key="1">
    <citation type="submission" date="2019-02" db="EMBL/GenBank/DDBJ databases">
        <title>Aquabacterium sp. strain KMB7.</title>
        <authorList>
            <person name="Chen W.-M."/>
        </authorList>
    </citation>
    <scope>NUCLEOTIDE SEQUENCE [LARGE SCALE GENOMIC DNA]</scope>
    <source>
        <strain evidence="12 13">KMB7</strain>
    </source>
</reference>
<evidence type="ECO:0000256" key="9">
    <source>
        <dbReference type="ARBA" id="ARBA00023136"/>
    </source>
</evidence>
<keyword evidence="13" id="KW-1185">Reference proteome</keyword>
<organism evidence="12 13">
    <name type="scientific">Aquabacterium lacunae</name>
    <dbReference type="NCBI Taxonomy" id="2528630"/>
    <lineage>
        <taxon>Bacteria</taxon>
        <taxon>Pseudomonadati</taxon>
        <taxon>Pseudomonadota</taxon>
        <taxon>Betaproteobacteria</taxon>
        <taxon>Burkholderiales</taxon>
        <taxon>Aquabacterium</taxon>
    </lineage>
</organism>
<keyword evidence="9 11" id="KW-0472">Membrane</keyword>
<keyword evidence="8" id="KW-0653">Protein transport</keyword>
<evidence type="ECO:0000256" key="4">
    <source>
        <dbReference type="ARBA" id="ARBA00022448"/>
    </source>
</evidence>
<comment type="similarity">
    <text evidence="2">Belongs to the GSP N family.</text>
</comment>
<name>A0A4Q9GYY0_9BURK</name>
<keyword evidence="5" id="KW-1003">Cell membrane</keyword>
<comment type="caution">
    <text evidence="12">The sequence shown here is derived from an EMBL/GenBank/DDBJ whole genome shotgun (WGS) entry which is preliminary data.</text>
</comment>
<gene>
    <name evidence="12" type="ORF">EYS42_13215</name>
</gene>
<evidence type="ECO:0000313" key="12">
    <source>
        <dbReference type="EMBL" id="TBO29463.1"/>
    </source>
</evidence>
<dbReference type="Proteomes" id="UP000292120">
    <property type="component" value="Unassembled WGS sequence"/>
</dbReference>
<dbReference type="AlphaFoldDB" id="A0A4Q9GYY0"/>
<evidence type="ECO:0000256" key="1">
    <source>
        <dbReference type="ARBA" id="ARBA00004533"/>
    </source>
</evidence>
<dbReference type="GO" id="GO:0015628">
    <property type="term" value="P:protein secretion by the type II secretion system"/>
    <property type="evidence" value="ECO:0007669"/>
    <property type="project" value="InterPro"/>
</dbReference>
<dbReference type="OrthoDB" id="8558191at2"/>
<sequence length="288" mass="30527">MPKGFDVTTRWLESTLEVARWEHMRRAGRRWGWWGGALGGLVGVSLFAPASWLASAVSAATQQRFILAEAEGTVWSGSAVMVLTGGSGSRDARALPGRTFWTLRPKGLALAMNLSQDCCMQAPVTLLLQPGWAQLTATVQTSDTAGLGRVGEWPAAWLGGLGTPFNTLQLGGVMNLSAQGVQWRWAKGRMALQGQVQLTLSHVSSRVTTLPELGSYRLSLIGQGDGPMNLLMQTDQGALQLSGAGAVGAFGVRFRGEATATAADRPALNNLLNIIGRRTGDRSVISIG</sequence>
<evidence type="ECO:0000256" key="5">
    <source>
        <dbReference type="ARBA" id="ARBA00022475"/>
    </source>
</evidence>
<evidence type="ECO:0000256" key="11">
    <source>
        <dbReference type="SAM" id="Phobius"/>
    </source>
</evidence>
<dbReference type="Pfam" id="PF01203">
    <property type="entry name" value="T2SSN"/>
    <property type="match status" value="1"/>
</dbReference>
<proteinExistence type="inferred from homology"/>
<keyword evidence="11" id="KW-1133">Transmembrane helix</keyword>
<evidence type="ECO:0000256" key="6">
    <source>
        <dbReference type="ARBA" id="ARBA00022519"/>
    </source>
</evidence>
<dbReference type="GO" id="GO:0015627">
    <property type="term" value="C:type II protein secretion system complex"/>
    <property type="evidence" value="ECO:0007669"/>
    <property type="project" value="InterPro"/>
</dbReference>
<evidence type="ECO:0000256" key="2">
    <source>
        <dbReference type="ARBA" id="ARBA00007208"/>
    </source>
</evidence>
<evidence type="ECO:0000256" key="3">
    <source>
        <dbReference type="ARBA" id="ARBA00021563"/>
    </source>
</evidence>
<keyword evidence="4" id="KW-0813">Transport</keyword>
<dbReference type="EMBL" id="SIXI01000005">
    <property type="protein sequence ID" value="TBO29463.1"/>
    <property type="molecule type" value="Genomic_DNA"/>
</dbReference>
<keyword evidence="6" id="KW-0997">Cell inner membrane</keyword>
<evidence type="ECO:0000256" key="10">
    <source>
        <dbReference type="ARBA" id="ARBA00030772"/>
    </source>
</evidence>
<keyword evidence="7 11" id="KW-0812">Transmembrane</keyword>
<evidence type="ECO:0000313" key="13">
    <source>
        <dbReference type="Proteomes" id="UP000292120"/>
    </source>
</evidence>
<accession>A0A4Q9GYY0</accession>